<organism evidence="2 3">
    <name type="scientific">Phaeodactylum tricornutum (strain CCAP 1055/1)</name>
    <dbReference type="NCBI Taxonomy" id="556484"/>
    <lineage>
        <taxon>Eukaryota</taxon>
        <taxon>Sar</taxon>
        <taxon>Stramenopiles</taxon>
        <taxon>Ochrophyta</taxon>
        <taxon>Bacillariophyta</taxon>
        <taxon>Bacillariophyceae</taxon>
        <taxon>Bacillariophycidae</taxon>
        <taxon>Naviculales</taxon>
        <taxon>Phaeodactylaceae</taxon>
        <taxon>Phaeodactylum</taxon>
    </lineage>
</organism>
<dbReference type="EMBL" id="CM000614">
    <property type="protein sequence ID" value="EEC47141.1"/>
    <property type="molecule type" value="Genomic_DNA"/>
</dbReference>
<dbReference type="PANTHER" id="PTHR32385">
    <property type="entry name" value="MANNOSYL PHOSPHORYLINOSITOL CERAMIDE SYNTHASE"/>
    <property type="match status" value="1"/>
</dbReference>
<proteinExistence type="predicted"/>
<dbReference type="AlphaFoldDB" id="B7G2J3"/>
<dbReference type="Proteomes" id="UP000000759">
    <property type="component" value="Chromosome 12"/>
</dbReference>
<keyword evidence="1" id="KW-0808">Transferase</keyword>
<dbReference type="HOGENOM" id="CLU_294836_0_0_1"/>
<protein>
    <recommendedName>
        <fullName evidence="4">Mannosyltransferase</fullName>
    </recommendedName>
</protein>
<evidence type="ECO:0008006" key="4">
    <source>
        <dbReference type="Google" id="ProtNLM"/>
    </source>
</evidence>
<reference evidence="3" key="2">
    <citation type="submission" date="2008-08" db="EMBL/GenBank/DDBJ databases">
        <authorList>
            <consortium name="Diatom Consortium"/>
            <person name="Grigoriev I."/>
            <person name="Grimwood J."/>
            <person name="Kuo A."/>
            <person name="Otillar R.P."/>
            <person name="Salamov A."/>
            <person name="Detter J.C."/>
            <person name="Lindquist E."/>
            <person name="Shapiro H."/>
            <person name="Lucas S."/>
            <person name="Glavina del Rio T."/>
            <person name="Pitluck S."/>
            <person name="Rokhsar D."/>
            <person name="Bowler C."/>
        </authorList>
    </citation>
    <scope>GENOME REANNOTATION</scope>
    <source>
        <strain evidence="3">CCAP 1055/1</strain>
    </source>
</reference>
<sequence>MLADATFTILNSCRSWISKFLLVKRLPWRLLCLSASLFSLYILLLRKSLFGDGPTLQGGSIGRKFDNSLKRLLFRRRARMYRQRFKAEFGFDLPRVSEKSANSIGVPVLLNTWLAESLFLAKHRKNSRMTAELSLSAVDSETHVFRLMQFDVSSWYRPLSSWQGNSAVIWNEIEIEQWIDIKFASFQGIGAMWSKHERIQFWGMCAVYFYGGVFVDHNIRSRTALPIFKAAFGQDRFWHQLNEDGSLHYLASTPKHPKLECILDEILTRRNERGANSIAWSHVTQLLQLHIWTGFDKYKPACCPIVYEQRNWSLSSTSKQDFLPVNEEMVVAPSALVKRFDVSVQEQPSTRSVIGIPKEPWSKVLNDNQCSPGWLCNRCLRFPWFGSFSNCKSVCRSCYTDQICAANDIDLTDEIVVEVIVRERPGNHTNRIPRIIHQTWFEELHTARYPHLQRLQNSWKASGWDYRFYTDEDARMFIQKNFAKRFTSAYDAIIPGAFKADFFRLLVLLKYGGIYSDFDVQLDTNLDYFVTKDLSFFVPRDVAIDHWAGGNYCVWNGLIGAAPGHPIVAQAVEDILNRISRREDYLDIESSLCRGNLDAEIWKLRSFPILLVTGPCALGISLNKVLGHHNLVNEILPGWMIFSQHMTEDKAEMSDNWGDILILHTDRHDLGELRFSDLGRNLLVASSNQDYFARSAVLFEADPQKMPQHYSKSESDIVGSTATYKDDKVSKERVVVKVTFTVR</sequence>
<dbReference type="GeneID" id="7202030"/>
<dbReference type="GO" id="GO:0000030">
    <property type="term" value="F:mannosyltransferase activity"/>
    <property type="evidence" value="ECO:0007669"/>
    <property type="project" value="TreeGrafter"/>
</dbReference>
<evidence type="ECO:0000256" key="1">
    <source>
        <dbReference type="ARBA" id="ARBA00022679"/>
    </source>
</evidence>
<accession>B7G2J3</accession>
<dbReference type="KEGG" id="pti:PHATRDRAFT_47117"/>
<dbReference type="SUPFAM" id="SSF53448">
    <property type="entry name" value="Nucleotide-diphospho-sugar transferases"/>
    <property type="match status" value="1"/>
</dbReference>
<dbReference type="eggNOG" id="ENOG502RRC6">
    <property type="taxonomic scope" value="Eukaryota"/>
</dbReference>
<dbReference type="Pfam" id="PF04488">
    <property type="entry name" value="Gly_transf_sug"/>
    <property type="match status" value="1"/>
</dbReference>
<dbReference type="PaxDb" id="2850-Phatr47117"/>
<dbReference type="InterPro" id="IPR029044">
    <property type="entry name" value="Nucleotide-diphossugar_trans"/>
</dbReference>
<evidence type="ECO:0000313" key="2">
    <source>
        <dbReference type="EMBL" id="EEC47141.1"/>
    </source>
</evidence>
<dbReference type="PANTHER" id="PTHR32385:SF15">
    <property type="entry name" value="INOSITOL PHOSPHOCERAMIDE MANNOSYLTRANSFERASE 1"/>
    <property type="match status" value="1"/>
</dbReference>
<reference evidence="2 3" key="1">
    <citation type="journal article" date="2008" name="Nature">
        <title>The Phaeodactylum genome reveals the evolutionary history of diatom genomes.</title>
        <authorList>
            <person name="Bowler C."/>
            <person name="Allen A.E."/>
            <person name="Badger J.H."/>
            <person name="Grimwood J."/>
            <person name="Jabbari K."/>
            <person name="Kuo A."/>
            <person name="Maheswari U."/>
            <person name="Martens C."/>
            <person name="Maumus F."/>
            <person name="Otillar R.P."/>
            <person name="Rayko E."/>
            <person name="Salamov A."/>
            <person name="Vandepoele K."/>
            <person name="Beszteri B."/>
            <person name="Gruber A."/>
            <person name="Heijde M."/>
            <person name="Katinka M."/>
            <person name="Mock T."/>
            <person name="Valentin K."/>
            <person name="Verret F."/>
            <person name="Berges J.A."/>
            <person name="Brownlee C."/>
            <person name="Cadoret J.P."/>
            <person name="Chiovitti A."/>
            <person name="Choi C.J."/>
            <person name="Coesel S."/>
            <person name="De Martino A."/>
            <person name="Detter J.C."/>
            <person name="Durkin C."/>
            <person name="Falciatore A."/>
            <person name="Fournet J."/>
            <person name="Haruta M."/>
            <person name="Huysman M.J."/>
            <person name="Jenkins B.D."/>
            <person name="Jiroutova K."/>
            <person name="Jorgensen R.E."/>
            <person name="Joubert Y."/>
            <person name="Kaplan A."/>
            <person name="Kroger N."/>
            <person name="Kroth P.G."/>
            <person name="La Roche J."/>
            <person name="Lindquist E."/>
            <person name="Lommer M."/>
            <person name="Martin-Jezequel V."/>
            <person name="Lopez P.J."/>
            <person name="Lucas S."/>
            <person name="Mangogna M."/>
            <person name="McGinnis K."/>
            <person name="Medlin L.K."/>
            <person name="Montsant A."/>
            <person name="Oudot-Le Secq M.P."/>
            <person name="Napoli C."/>
            <person name="Obornik M."/>
            <person name="Parker M.S."/>
            <person name="Petit J.L."/>
            <person name="Porcel B.M."/>
            <person name="Poulsen N."/>
            <person name="Robison M."/>
            <person name="Rychlewski L."/>
            <person name="Rynearson T.A."/>
            <person name="Schmutz J."/>
            <person name="Shapiro H."/>
            <person name="Siaut M."/>
            <person name="Stanley M."/>
            <person name="Sussman M.R."/>
            <person name="Taylor A.R."/>
            <person name="Vardi A."/>
            <person name="von Dassow P."/>
            <person name="Vyverman W."/>
            <person name="Willis A."/>
            <person name="Wyrwicz L.S."/>
            <person name="Rokhsar D.S."/>
            <person name="Weissenbach J."/>
            <person name="Armbrust E.V."/>
            <person name="Green B.R."/>
            <person name="Van de Peer Y."/>
            <person name="Grigoriev I.V."/>
        </authorList>
    </citation>
    <scope>NUCLEOTIDE SEQUENCE [LARGE SCALE GENOMIC DNA]</scope>
    <source>
        <strain evidence="2 3">CCAP 1055/1</strain>
    </source>
</reference>
<evidence type="ECO:0000313" key="3">
    <source>
        <dbReference type="Proteomes" id="UP000000759"/>
    </source>
</evidence>
<dbReference type="InterPro" id="IPR051706">
    <property type="entry name" value="Glycosyltransferase_domain"/>
</dbReference>
<dbReference type="GO" id="GO:0051999">
    <property type="term" value="P:mannosyl-inositol phosphorylceramide biosynthetic process"/>
    <property type="evidence" value="ECO:0007669"/>
    <property type="project" value="TreeGrafter"/>
</dbReference>
<dbReference type="OrthoDB" id="3647at2759"/>
<keyword evidence="3" id="KW-1185">Reference proteome</keyword>
<dbReference type="GO" id="GO:0016020">
    <property type="term" value="C:membrane"/>
    <property type="evidence" value="ECO:0007669"/>
    <property type="project" value="GOC"/>
</dbReference>
<dbReference type="RefSeq" id="XP_002181218.1">
    <property type="nucleotide sequence ID" value="XM_002181182.1"/>
</dbReference>
<dbReference type="InParanoid" id="B7G2J3"/>
<gene>
    <name evidence="2" type="ORF">PHATRDRAFT_47117</name>
</gene>
<dbReference type="Gene3D" id="3.90.550.20">
    <property type="match status" value="1"/>
</dbReference>
<dbReference type="InterPro" id="IPR007577">
    <property type="entry name" value="GlycoTrfase_DXD_sugar-bd_CS"/>
</dbReference>
<name>B7G2J3_PHATC</name>